<dbReference type="PANTHER" id="PTHR35788">
    <property type="entry name" value="EXPORTED PROTEIN-RELATED"/>
    <property type="match status" value="1"/>
</dbReference>
<dbReference type="Proteomes" id="UP000312512">
    <property type="component" value="Unassembled WGS sequence"/>
</dbReference>
<name>A0A5C4WF82_9ACTN</name>
<accession>A0A5P9Z0E6</accession>
<keyword evidence="2" id="KW-1133">Transmembrane helix</keyword>
<accession>A0A5C4WF82</accession>
<dbReference type="InterPro" id="IPR052913">
    <property type="entry name" value="Glycopeptide_resist_protein"/>
</dbReference>
<keyword evidence="2" id="KW-0812">Transmembrane</keyword>
<keyword evidence="2" id="KW-0472">Membrane</keyword>
<evidence type="ECO:0000259" key="3">
    <source>
        <dbReference type="Pfam" id="PF12229"/>
    </source>
</evidence>
<evidence type="ECO:0000313" key="5">
    <source>
        <dbReference type="Proteomes" id="UP000312512"/>
    </source>
</evidence>
<dbReference type="RefSeq" id="WP_139632242.1">
    <property type="nucleotide sequence ID" value="NZ_CP045572.1"/>
</dbReference>
<protein>
    <recommendedName>
        <fullName evidence="3">YoaR-like putative peptidoglycan binding domain-containing protein</fullName>
    </recommendedName>
</protein>
<dbReference type="Pfam" id="PF12229">
    <property type="entry name" value="PG_binding_4"/>
    <property type="match status" value="2"/>
</dbReference>
<feature type="domain" description="YoaR-like putative peptidoglycan binding" evidence="3">
    <location>
        <begin position="204"/>
        <end position="292"/>
    </location>
</feature>
<dbReference type="PANTHER" id="PTHR35788:SF1">
    <property type="entry name" value="EXPORTED PROTEIN"/>
    <property type="match status" value="1"/>
</dbReference>
<sequence length="665" mass="70792">MPNAGPIESPTDPFASVPLPTSGVSRKPRIEGLPPGVSRDIFGPQDRQEPRPAQGPSNPGGQSGGALPPVAPPAQPWPVNGKEPPPQPRPVFGAAGPVERPPAYEPEPEPPRRRRILPGLLVLVVVLVALAYVVPAVLMSGSVLRGTHVSGVDIGGLTVTQAADKLRNELGPRLSEPVVVDIGGKKETIQPDEAGLDLDVVATIGQAPSGFPSPEEVWRGLTGRTELEPKISLDSSQLARTVEGIAESVDKKGHEGRVYFAGLVPKVRQPQDGVLLDRDDAIRRIGDAFLRGGGGVSLTLRPSKAATTPEAVEAALNKARKAVSAPVVLTLDGKQAQIPPAMIAANLTYNSDGSGELAPDFDAKAVLATVERTLVDAAQQPRDATYDIVNGQPVLVPSRTGRGVNDKLLARDAEKVFDQGGDRTIPVRLGAVAPAVTTDEVRDLGIKESLSSFNTTFDCCEPRVKNIQRMAQELDGHIVKPGETFSIYDVVGEPTVGDGYVEAGQFVGGRMANIVGGGASQFATAMYNAAYFGGFELVERTAMDYFDSQYPAGRDAALVYPDTDLKWHNDSEYGVLIKTAFTNTSVTVTLWSTKRYDEIEAVESDRRDIVPFRSQTSSAPGCVATAGQQGFTIDVTRVFHQDGKALKKDKKVTTEYRARPQITCG</sequence>
<evidence type="ECO:0000256" key="1">
    <source>
        <dbReference type="SAM" id="MobiDB-lite"/>
    </source>
</evidence>
<dbReference type="AlphaFoldDB" id="A0A5C4WF82"/>
<dbReference type="Pfam" id="PF04294">
    <property type="entry name" value="VanW"/>
    <property type="match status" value="1"/>
</dbReference>
<feature type="region of interest" description="Disordered" evidence="1">
    <location>
        <begin position="1"/>
        <end position="112"/>
    </location>
</feature>
<dbReference type="OrthoDB" id="9813301at2"/>
<organism evidence="4 5">
    <name type="scientific">Nonomuraea phyllanthi</name>
    <dbReference type="NCBI Taxonomy" id="2219224"/>
    <lineage>
        <taxon>Bacteria</taxon>
        <taxon>Bacillati</taxon>
        <taxon>Actinomycetota</taxon>
        <taxon>Actinomycetes</taxon>
        <taxon>Streptosporangiales</taxon>
        <taxon>Streptosporangiaceae</taxon>
        <taxon>Nonomuraea</taxon>
    </lineage>
</organism>
<evidence type="ECO:0000256" key="2">
    <source>
        <dbReference type="SAM" id="Phobius"/>
    </source>
</evidence>
<keyword evidence="5" id="KW-1185">Reference proteome</keyword>
<feature type="transmembrane region" description="Helical" evidence="2">
    <location>
        <begin position="116"/>
        <end position="138"/>
    </location>
</feature>
<feature type="domain" description="YoaR-like putative peptidoglycan binding" evidence="3">
    <location>
        <begin position="308"/>
        <end position="425"/>
    </location>
</feature>
<feature type="compositionally biased region" description="Low complexity" evidence="1">
    <location>
        <begin position="54"/>
        <end position="68"/>
    </location>
</feature>
<dbReference type="InterPro" id="IPR022029">
    <property type="entry name" value="YoaR-like_PG-bd"/>
</dbReference>
<dbReference type="EMBL" id="VDLX02000007">
    <property type="protein sequence ID" value="KAB8193690.1"/>
    <property type="molecule type" value="Genomic_DNA"/>
</dbReference>
<dbReference type="InterPro" id="IPR007391">
    <property type="entry name" value="Vancomycin_resist_VanW"/>
</dbReference>
<reference evidence="4 5" key="1">
    <citation type="submission" date="2019-10" db="EMBL/GenBank/DDBJ databases">
        <title>Nonomuraea sp. nov., isolated from Phyllanthus amarus.</title>
        <authorList>
            <person name="Klykleung N."/>
            <person name="Tanasupawat S."/>
        </authorList>
    </citation>
    <scope>NUCLEOTIDE SEQUENCE [LARGE SCALE GENOMIC DNA]</scope>
    <source>
        <strain evidence="4 5">PA1-10</strain>
    </source>
</reference>
<proteinExistence type="predicted"/>
<comment type="caution">
    <text evidence="4">The sequence shown here is derived from an EMBL/GenBank/DDBJ whole genome shotgun (WGS) entry which is preliminary data.</text>
</comment>
<evidence type="ECO:0000313" key="4">
    <source>
        <dbReference type="EMBL" id="KAB8193690.1"/>
    </source>
</evidence>
<gene>
    <name evidence="4" type="ORF">FH608_020985</name>
</gene>